<keyword evidence="2 6" id="KW-0805">Transcription regulation</keyword>
<organism evidence="8 9">
    <name type="scientific">Daphnia magna</name>
    <dbReference type="NCBI Taxonomy" id="35525"/>
    <lineage>
        <taxon>Eukaryota</taxon>
        <taxon>Metazoa</taxon>
        <taxon>Ecdysozoa</taxon>
        <taxon>Arthropoda</taxon>
        <taxon>Crustacea</taxon>
        <taxon>Branchiopoda</taxon>
        <taxon>Diplostraca</taxon>
        <taxon>Cladocera</taxon>
        <taxon>Anomopoda</taxon>
        <taxon>Daphniidae</taxon>
        <taxon>Daphnia</taxon>
    </lineage>
</organism>
<evidence type="ECO:0000256" key="4">
    <source>
        <dbReference type="ARBA" id="ARBA00023242"/>
    </source>
</evidence>
<dbReference type="PANTHER" id="PTHR21242:SF0">
    <property type="entry name" value="TRANSCRIPTION INITIATION FACTOR TFIID SUBUNIT 10"/>
    <property type="match status" value="1"/>
</dbReference>
<evidence type="ECO:0000256" key="5">
    <source>
        <dbReference type="ARBA" id="ARBA00025730"/>
    </source>
</evidence>
<evidence type="ECO:0000256" key="1">
    <source>
        <dbReference type="ARBA" id="ARBA00004123"/>
    </source>
</evidence>
<accession>A0ABR0AWQ0</accession>
<dbReference type="CDD" id="cd07982">
    <property type="entry name" value="HFD_TAF10"/>
    <property type="match status" value="1"/>
</dbReference>
<keyword evidence="4 6" id="KW-0539">Nucleus</keyword>
<gene>
    <name evidence="8" type="ORF">OUZ56_022533</name>
</gene>
<feature type="region of interest" description="Disordered" evidence="7">
    <location>
        <begin position="1"/>
        <end position="26"/>
    </location>
</feature>
<evidence type="ECO:0000256" key="3">
    <source>
        <dbReference type="ARBA" id="ARBA00023163"/>
    </source>
</evidence>
<evidence type="ECO:0000313" key="8">
    <source>
        <dbReference type="EMBL" id="KAK4029554.1"/>
    </source>
</evidence>
<dbReference type="InterPro" id="IPR003923">
    <property type="entry name" value="TAF10"/>
</dbReference>
<name>A0ABR0AWQ0_9CRUS</name>
<keyword evidence="3 6" id="KW-0804">Transcription</keyword>
<protein>
    <recommendedName>
        <fullName evidence="6">Transcription initiation factor TFIID subunit 10</fullName>
    </recommendedName>
</protein>
<evidence type="ECO:0000256" key="7">
    <source>
        <dbReference type="SAM" id="MobiDB-lite"/>
    </source>
</evidence>
<dbReference type="Pfam" id="PF03540">
    <property type="entry name" value="TAF10"/>
    <property type="match status" value="1"/>
</dbReference>
<evidence type="ECO:0000256" key="2">
    <source>
        <dbReference type="ARBA" id="ARBA00023015"/>
    </source>
</evidence>
<comment type="similarity">
    <text evidence="5 6">Belongs to the TAF10 family.</text>
</comment>
<dbReference type="EMBL" id="JAOYFB010000039">
    <property type="protein sequence ID" value="KAK4029554.1"/>
    <property type="molecule type" value="Genomic_DNA"/>
</dbReference>
<evidence type="ECO:0000313" key="9">
    <source>
        <dbReference type="Proteomes" id="UP001234178"/>
    </source>
</evidence>
<proteinExistence type="inferred from homology"/>
<keyword evidence="9" id="KW-1185">Reference proteome</keyword>
<sequence length="156" mass="17189">MDDHDAPEFMDDDSQEANSPVAENDQTVYEDLAAGQSLESVEVSSTRTLGQPLSDFLMTLEDYTPTIPDAVTCSYLASSGFEASDPRIVRLVSIAAQKFISDIVNDALQHCKMRGANTVQSSKNKAKDKRYVLTMEDLAPALAEYGIQIRKPPYYS</sequence>
<dbReference type="PRINTS" id="PR01443">
    <property type="entry name" value="TFIID30KDSUB"/>
</dbReference>
<comment type="caution">
    <text evidence="8">The sequence shown here is derived from an EMBL/GenBank/DDBJ whole genome shotgun (WGS) entry which is preliminary data.</text>
</comment>
<reference evidence="8 9" key="1">
    <citation type="journal article" date="2023" name="Nucleic Acids Res.">
        <title>The hologenome of Daphnia magna reveals possible DNA methylation and microbiome-mediated evolution of the host genome.</title>
        <authorList>
            <person name="Chaturvedi A."/>
            <person name="Li X."/>
            <person name="Dhandapani V."/>
            <person name="Marshall H."/>
            <person name="Kissane S."/>
            <person name="Cuenca-Cambronero M."/>
            <person name="Asole G."/>
            <person name="Calvet F."/>
            <person name="Ruiz-Romero M."/>
            <person name="Marangio P."/>
            <person name="Guigo R."/>
            <person name="Rago D."/>
            <person name="Mirbahai L."/>
            <person name="Eastwood N."/>
            <person name="Colbourne J.K."/>
            <person name="Zhou J."/>
            <person name="Mallon E."/>
            <person name="Orsini L."/>
        </authorList>
    </citation>
    <scope>NUCLEOTIDE SEQUENCE [LARGE SCALE GENOMIC DNA]</scope>
    <source>
        <strain evidence="8">LRV0_1</strain>
    </source>
</reference>
<dbReference type="PANTHER" id="PTHR21242">
    <property type="entry name" value="TRANSCRIPTION INITIATION FACTOR TFIID SUBUNIT 10"/>
    <property type="match status" value="1"/>
</dbReference>
<dbReference type="PIRSF" id="PIRSF017246">
    <property type="entry name" value="TFIID_TAF10"/>
    <property type="match status" value="1"/>
</dbReference>
<comment type="subcellular location">
    <subcellularLocation>
        <location evidence="1 6">Nucleus</location>
    </subcellularLocation>
</comment>
<dbReference type="Proteomes" id="UP001234178">
    <property type="component" value="Unassembled WGS sequence"/>
</dbReference>
<comment type="function">
    <text evidence="6">The TFIID basal transcription factor complex plays a major role in the initiation of RNA polymerase II (Pol II)-dependent transcription.</text>
</comment>
<evidence type="ECO:0000256" key="6">
    <source>
        <dbReference type="PIRNR" id="PIRNR017246"/>
    </source>
</evidence>